<proteinExistence type="predicted"/>
<feature type="transmembrane region" description="Helical" evidence="1">
    <location>
        <begin position="38"/>
        <end position="59"/>
    </location>
</feature>
<dbReference type="RefSeq" id="WP_346063736.1">
    <property type="nucleotide sequence ID" value="NZ_BAAADR010000022.1"/>
</dbReference>
<sequence length="64" mass="6774">MAESLATAGMFVIFVAAWLGIAIVLGRRGVNWLLRQSLAMGLAFVLAMAFVALLLWLGVIGDPA</sequence>
<accession>A0ABW2F376</accession>
<name>A0ABW2F376_9GAMM</name>
<dbReference type="EMBL" id="JBHSZP010000036">
    <property type="protein sequence ID" value="MFC7091488.1"/>
    <property type="molecule type" value="Genomic_DNA"/>
</dbReference>
<evidence type="ECO:0000256" key="1">
    <source>
        <dbReference type="SAM" id="Phobius"/>
    </source>
</evidence>
<protein>
    <recommendedName>
        <fullName evidence="4">DUF2768 domain-containing protein</fullName>
    </recommendedName>
</protein>
<keyword evidence="1" id="KW-1133">Transmembrane helix</keyword>
<gene>
    <name evidence="2" type="ORF">ACFQH5_18230</name>
</gene>
<comment type="caution">
    <text evidence="2">The sequence shown here is derived from an EMBL/GenBank/DDBJ whole genome shotgun (WGS) entry which is preliminary data.</text>
</comment>
<dbReference type="Proteomes" id="UP001596411">
    <property type="component" value="Unassembled WGS sequence"/>
</dbReference>
<evidence type="ECO:0000313" key="2">
    <source>
        <dbReference type="EMBL" id="MFC7091488.1"/>
    </source>
</evidence>
<keyword evidence="1" id="KW-0812">Transmembrane</keyword>
<organism evidence="2 3">
    <name type="scientific">Halomonas salifodinae</name>
    <dbReference type="NCBI Taxonomy" id="438745"/>
    <lineage>
        <taxon>Bacteria</taxon>
        <taxon>Pseudomonadati</taxon>
        <taxon>Pseudomonadota</taxon>
        <taxon>Gammaproteobacteria</taxon>
        <taxon>Oceanospirillales</taxon>
        <taxon>Halomonadaceae</taxon>
        <taxon>Halomonas</taxon>
    </lineage>
</organism>
<keyword evidence="3" id="KW-1185">Reference proteome</keyword>
<reference evidence="3" key="1">
    <citation type="journal article" date="2019" name="Int. J. Syst. Evol. Microbiol.">
        <title>The Global Catalogue of Microorganisms (GCM) 10K type strain sequencing project: providing services to taxonomists for standard genome sequencing and annotation.</title>
        <authorList>
            <consortium name="The Broad Institute Genomics Platform"/>
            <consortium name="The Broad Institute Genome Sequencing Center for Infectious Disease"/>
            <person name="Wu L."/>
            <person name="Ma J."/>
        </authorList>
    </citation>
    <scope>NUCLEOTIDE SEQUENCE [LARGE SCALE GENOMIC DNA]</scope>
    <source>
        <strain evidence="3">CGMCC 1.13666</strain>
    </source>
</reference>
<feature type="transmembrane region" description="Helical" evidence="1">
    <location>
        <begin position="6"/>
        <end position="26"/>
    </location>
</feature>
<keyword evidence="1" id="KW-0472">Membrane</keyword>
<evidence type="ECO:0008006" key="4">
    <source>
        <dbReference type="Google" id="ProtNLM"/>
    </source>
</evidence>
<evidence type="ECO:0000313" key="3">
    <source>
        <dbReference type="Proteomes" id="UP001596411"/>
    </source>
</evidence>